<keyword evidence="1" id="KW-0472">Membrane</keyword>
<evidence type="ECO:0000256" key="1">
    <source>
        <dbReference type="SAM" id="Phobius"/>
    </source>
</evidence>
<reference evidence="2" key="1">
    <citation type="journal article" date="2014" name="Front. Microbiol.">
        <title>High frequency of phylogenetically diverse reductive dehalogenase-homologous genes in deep subseafloor sedimentary metagenomes.</title>
        <authorList>
            <person name="Kawai M."/>
            <person name="Futagami T."/>
            <person name="Toyoda A."/>
            <person name="Takaki Y."/>
            <person name="Nishi S."/>
            <person name="Hori S."/>
            <person name="Arai W."/>
            <person name="Tsubouchi T."/>
            <person name="Morono Y."/>
            <person name="Uchiyama I."/>
            <person name="Ito T."/>
            <person name="Fujiyama A."/>
            <person name="Inagaki F."/>
            <person name="Takami H."/>
        </authorList>
    </citation>
    <scope>NUCLEOTIDE SEQUENCE</scope>
    <source>
        <strain evidence="2">Expedition CK06-06</strain>
    </source>
</reference>
<dbReference type="AlphaFoldDB" id="X1D4H7"/>
<accession>X1D4H7</accession>
<feature type="non-terminal residue" evidence="2">
    <location>
        <position position="1"/>
    </location>
</feature>
<dbReference type="EMBL" id="BART01030189">
    <property type="protein sequence ID" value="GAH15107.1"/>
    <property type="molecule type" value="Genomic_DNA"/>
</dbReference>
<keyword evidence="1" id="KW-0812">Transmembrane</keyword>
<proteinExistence type="predicted"/>
<keyword evidence="1" id="KW-1133">Transmembrane helix</keyword>
<organism evidence="2">
    <name type="scientific">marine sediment metagenome</name>
    <dbReference type="NCBI Taxonomy" id="412755"/>
    <lineage>
        <taxon>unclassified sequences</taxon>
        <taxon>metagenomes</taxon>
        <taxon>ecological metagenomes</taxon>
    </lineage>
</organism>
<protein>
    <submittedName>
        <fullName evidence="2">Uncharacterized protein</fullName>
    </submittedName>
</protein>
<sequence>PQVLALEQISAALRIKLGYVYLVLPISGLLIMFYALVFIVGRIKGKEIQEPVLEAVNKEGI</sequence>
<evidence type="ECO:0000313" key="2">
    <source>
        <dbReference type="EMBL" id="GAH15107.1"/>
    </source>
</evidence>
<gene>
    <name evidence="2" type="ORF">S01H4_52771</name>
</gene>
<feature type="transmembrane region" description="Helical" evidence="1">
    <location>
        <begin position="20"/>
        <end position="40"/>
    </location>
</feature>
<comment type="caution">
    <text evidence="2">The sequence shown here is derived from an EMBL/GenBank/DDBJ whole genome shotgun (WGS) entry which is preliminary data.</text>
</comment>
<name>X1D4H7_9ZZZZ</name>